<evidence type="ECO:0000256" key="2">
    <source>
        <dbReference type="ARBA" id="ARBA00023274"/>
    </source>
</evidence>
<evidence type="ECO:0000259" key="5">
    <source>
        <dbReference type="Pfam" id="PF01248"/>
    </source>
</evidence>
<keyword evidence="7" id="KW-1185">Reference proteome</keyword>
<evidence type="ECO:0000256" key="1">
    <source>
        <dbReference type="ARBA" id="ARBA00022980"/>
    </source>
</evidence>
<dbReference type="InterPro" id="IPR004038">
    <property type="entry name" value="Ribosomal_eL8/eL30/eS12/Gad45"/>
</dbReference>
<comment type="similarity">
    <text evidence="4">Belongs to the eukaryotic ribosomal protein eL30 family.</text>
</comment>
<evidence type="ECO:0000313" key="6">
    <source>
        <dbReference type="EMBL" id="KXB00205.1"/>
    </source>
</evidence>
<reference evidence="6 7" key="1">
    <citation type="journal article" date="2016" name="Sci. Rep.">
        <title>Metabolic traits of an uncultured archaeal lineage -MSBL1- from brine pools of the Red Sea.</title>
        <authorList>
            <person name="Mwirichia R."/>
            <person name="Alam I."/>
            <person name="Rashid M."/>
            <person name="Vinu M."/>
            <person name="Ba-Alawi W."/>
            <person name="Anthony Kamau A."/>
            <person name="Kamanda Ngugi D."/>
            <person name="Goker M."/>
            <person name="Klenk H.P."/>
            <person name="Bajic V."/>
            <person name="Stingl U."/>
        </authorList>
    </citation>
    <scope>NUCLEOTIDE SEQUENCE [LARGE SCALE GENOMIC DNA]</scope>
    <source>
        <strain evidence="6">SCGC-AAA261C02</strain>
    </source>
</reference>
<dbReference type="Gene3D" id="3.30.1330.30">
    <property type="match status" value="1"/>
</dbReference>
<dbReference type="GO" id="GO:0006412">
    <property type="term" value="P:translation"/>
    <property type="evidence" value="ECO:0007669"/>
    <property type="project" value="UniProtKB-UniRule"/>
</dbReference>
<dbReference type="GO" id="GO:0003735">
    <property type="term" value="F:structural constituent of ribosome"/>
    <property type="evidence" value="ECO:0007669"/>
    <property type="project" value="InterPro"/>
</dbReference>
<evidence type="ECO:0000313" key="7">
    <source>
        <dbReference type="Proteomes" id="UP000070520"/>
    </source>
</evidence>
<dbReference type="NCBIfam" id="NF002172">
    <property type="entry name" value="PRK01018.1"/>
    <property type="match status" value="1"/>
</dbReference>
<gene>
    <name evidence="4" type="primary">rpl30e</name>
    <name evidence="6" type="ORF">AKJ42_01400</name>
</gene>
<keyword evidence="1 4" id="KW-0689">Ribosomal protein</keyword>
<organism evidence="6 7">
    <name type="scientific">candidate division MSBL1 archaeon SCGC-AAA261C02</name>
    <dbReference type="NCBI Taxonomy" id="1698272"/>
    <lineage>
        <taxon>Archaea</taxon>
        <taxon>Methanobacteriati</taxon>
        <taxon>Methanobacteriota</taxon>
        <taxon>candidate division MSBL1</taxon>
    </lineage>
</organism>
<dbReference type="SUPFAM" id="SSF55315">
    <property type="entry name" value="L30e-like"/>
    <property type="match status" value="1"/>
</dbReference>
<proteinExistence type="inferred from homology"/>
<keyword evidence="2 4" id="KW-0687">Ribonucleoprotein</keyword>
<dbReference type="Proteomes" id="UP000070520">
    <property type="component" value="Unassembled WGS sequence"/>
</dbReference>
<comment type="caution">
    <text evidence="6">The sequence shown here is derived from an EMBL/GenBank/DDBJ whole genome shotgun (WGS) entry which is preliminary data.</text>
</comment>
<evidence type="ECO:0000256" key="4">
    <source>
        <dbReference type="HAMAP-Rule" id="MF_00481"/>
    </source>
</evidence>
<dbReference type="GO" id="GO:0022625">
    <property type="term" value="C:cytosolic large ribosomal subunit"/>
    <property type="evidence" value="ECO:0007669"/>
    <property type="project" value="InterPro"/>
</dbReference>
<dbReference type="Pfam" id="PF01248">
    <property type="entry name" value="Ribosomal_L7Ae"/>
    <property type="match status" value="1"/>
</dbReference>
<feature type="domain" description="Ribosomal protein eL8/eL30/eS12/Gadd45" evidence="5">
    <location>
        <begin position="2"/>
        <end position="94"/>
    </location>
</feature>
<dbReference type="HAMAP" id="MF_00481">
    <property type="entry name" value="Ribosomal_eL30"/>
    <property type="match status" value="1"/>
</dbReference>
<dbReference type="EMBL" id="LHXW01000010">
    <property type="protein sequence ID" value="KXB00205.1"/>
    <property type="molecule type" value="Genomic_DNA"/>
</dbReference>
<name>A0A133V1B7_9EURY</name>
<protein>
    <recommendedName>
        <fullName evidence="3 4">Large ribosomal subunit protein eL30</fullName>
    </recommendedName>
</protein>
<dbReference type="InterPro" id="IPR039109">
    <property type="entry name" value="Ribosomal_eL30-like"/>
</dbReference>
<accession>A0A133V1B7</accession>
<sequence length="103" mass="10966">MDIDKELRRADRTGEVVLGSKKVLEAIKHGNAKLVLITPNCSDSTTLEINQTTELGKIPTHMYNGTSEDLGLAFGKPFLVSAAAIIDPGNSQILQLGGTISES</sequence>
<dbReference type="InterPro" id="IPR029064">
    <property type="entry name" value="Ribosomal_eL30-like_sf"/>
</dbReference>
<dbReference type="AlphaFoldDB" id="A0A133V1B7"/>
<dbReference type="GO" id="GO:0003723">
    <property type="term" value="F:RNA binding"/>
    <property type="evidence" value="ECO:0007669"/>
    <property type="project" value="InterPro"/>
</dbReference>
<dbReference type="PANTHER" id="PTHR11449">
    <property type="entry name" value="RIBOSOMAL PROTEIN L30"/>
    <property type="match status" value="1"/>
</dbReference>
<evidence type="ECO:0000256" key="3">
    <source>
        <dbReference type="ARBA" id="ARBA00035231"/>
    </source>
</evidence>
<dbReference type="InterPro" id="IPR000231">
    <property type="entry name" value="Ribosomal_eL30"/>
</dbReference>